<evidence type="ECO:0000313" key="2">
    <source>
        <dbReference type="EMBL" id="TFK79316.1"/>
    </source>
</evidence>
<feature type="region of interest" description="Disordered" evidence="1">
    <location>
        <begin position="114"/>
        <end position="203"/>
    </location>
</feature>
<feature type="compositionally biased region" description="Polar residues" evidence="1">
    <location>
        <begin position="134"/>
        <end position="147"/>
    </location>
</feature>
<dbReference type="EMBL" id="ML212079">
    <property type="protein sequence ID" value="TFK79316.1"/>
    <property type="molecule type" value="Genomic_DNA"/>
</dbReference>
<dbReference type="InParanoid" id="A0A5C3NP56"/>
<gene>
    <name evidence="2" type="ORF">K466DRAFT_570311</name>
</gene>
<evidence type="ECO:0000256" key="1">
    <source>
        <dbReference type="SAM" id="MobiDB-lite"/>
    </source>
</evidence>
<organism evidence="2 3">
    <name type="scientific">Polyporus arcularius HHB13444</name>
    <dbReference type="NCBI Taxonomy" id="1314778"/>
    <lineage>
        <taxon>Eukaryota</taxon>
        <taxon>Fungi</taxon>
        <taxon>Dikarya</taxon>
        <taxon>Basidiomycota</taxon>
        <taxon>Agaricomycotina</taxon>
        <taxon>Agaricomycetes</taxon>
        <taxon>Polyporales</taxon>
        <taxon>Polyporaceae</taxon>
        <taxon>Polyporus</taxon>
    </lineage>
</organism>
<keyword evidence="3" id="KW-1185">Reference proteome</keyword>
<dbReference type="AlphaFoldDB" id="A0A5C3NP56"/>
<protein>
    <submittedName>
        <fullName evidence="2">Uncharacterized protein</fullName>
    </submittedName>
</protein>
<accession>A0A5C3NP56</accession>
<sequence length="203" mass="22087">TATPSGMIDMINSNPAYEGRSTRRAMREILDSLRVELIQLDNGNYVANIFIRAPTRILREWRAWVADLRARRFPSFAIGTGRVRYVAQCSGCTSVTHPPHLCLFTRLRGWNGPQPGQGVFGDRGRSGNLPEPSANATRRYGSTQDQWQGERGRAATDATTVTSEAGEGSPRSAEVAEAMVEETEAAGGSRCANDGLELSEADT</sequence>
<reference evidence="2 3" key="1">
    <citation type="journal article" date="2019" name="Nat. Ecol. Evol.">
        <title>Megaphylogeny resolves global patterns of mushroom evolution.</title>
        <authorList>
            <person name="Varga T."/>
            <person name="Krizsan K."/>
            <person name="Foldi C."/>
            <person name="Dima B."/>
            <person name="Sanchez-Garcia M."/>
            <person name="Sanchez-Ramirez S."/>
            <person name="Szollosi G.J."/>
            <person name="Szarkandi J.G."/>
            <person name="Papp V."/>
            <person name="Albert L."/>
            <person name="Andreopoulos W."/>
            <person name="Angelini C."/>
            <person name="Antonin V."/>
            <person name="Barry K.W."/>
            <person name="Bougher N.L."/>
            <person name="Buchanan P."/>
            <person name="Buyck B."/>
            <person name="Bense V."/>
            <person name="Catcheside P."/>
            <person name="Chovatia M."/>
            <person name="Cooper J."/>
            <person name="Damon W."/>
            <person name="Desjardin D."/>
            <person name="Finy P."/>
            <person name="Geml J."/>
            <person name="Haridas S."/>
            <person name="Hughes K."/>
            <person name="Justo A."/>
            <person name="Karasinski D."/>
            <person name="Kautmanova I."/>
            <person name="Kiss B."/>
            <person name="Kocsube S."/>
            <person name="Kotiranta H."/>
            <person name="LaButti K.M."/>
            <person name="Lechner B.E."/>
            <person name="Liimatainen K."/>
            <person name="Lipzen A."/>
            <person name="Lukacs Z."/>
            <person name="Mihaltcheva S."/>
            <person name="Morgado L.N."/>
            <person name="Niskanen T."/>
            <person name="Noordeloos M.E."/>
            <person name="Ohm R.A."/>
            <person name="Ortiz-Santana B."/>
            <person name="Ovrebo C."/>
            <person name="Racz N."/>
            <person name="Riley R."/>
            <person name="Savchenko A."/>
            <person name="Shiryaev A."/>
            <person name="Soop K."/>
            <person name="Spirin V."/>
            <person name="Szebenyi C."/>
            <person name="Tomsovsky M."/>
            <person name="Tulloss R.E."/>
            <person name="Uehling J."/>
            <person name="Grigoriev I.V."/>
            <person name="Vagvolgyi C."/>
            <person name="Papp T."/>
            <person name="Martin F.M."/>
            <person name="Miettinen O."/>
            <person name="Hibbett D.S."/>
            <person name="Nagy L.G."/>
        </authorList>
    </citation>
    <scope>NUCLEOTIDE SEQUENCE [LARGE SCALE GENOMIC DNA]</scope>
    <source>
        <strain evidence="2 3">HHB13444</strain>
    </source>
</reference>
<evidence type="ECO:0000313" key="3">
    <source>
        <dbReference type="Proteomes" id="UP000308197"/>
    </source>
</evidence>
<dbReference type="Proteomes" id="UP000308197">
    <property type="component" value="Unassembled WGS sequence"/>
</dbReference>
<feature type="non-terminal residue" evidence="2">
    <location>
        <position position="1"/>
    </location>
</feature>
<proteinExistence type="predicted"/>
<name>A0A5C3NP56_9APHY</name>